<organism evidence="2 3">
    <name type="scientific">Diplocarpon rosae</name>
    <dbReference type="NCBI Taxonomy" id="946125"/>
    <lineage>
        <taxon>Eukaryota</taxon>
        <taxon>Fungi</taxon>
        <taxon>Dikarya</taxon>
        <taxon>Ascomycota</taxon>
        <taxon>Pezizomycotina</taxon>
        <taxon>Leotiomycetes</taxon>
        <taxon>Helotiales</taxon>
        <taxon>Drepanopezizaceae</taxon>
        <taxon>Diplocarpon</taxon>
    </lineage>
</organism>
<name>A0AAD9WF92_9HELO</name>
<evidence type="ECO:0000256" key="1">
    <source>
        <dbReference type="SAM" id="MobiDB-lite"/>
    </source>
</evidence>
<feature type="region of interest" description="Disordered" evidence="1">
    <location>
        <begin position="162"/>
        <end position="214"/>
    </location>
</feature>
<evidence type="ECO:0000313" key="3">
    <source>
        <dbReference type="Proteomes" id="UP001285354"/>
    </source>
</evidence>
<dbReference type="EMBL" id="JAUBYV010000003">
    <property type="protein sequence ID" value="KAK2628038.1"/>
    <property type="molecule type" value="Genomic_DNA"/>
</dbReference>
<dbReference type="AlphaFoldDB" id="A0AAD9WF92"/>
<feature type="compositionally biased region" description="Low complexity" evidence="1">
    <location>
        <begin position="167"/>
        <end position="177"/>
    </location>
</feature>
<dbReference type="Proteomes" id="UP001285354">
    <property type="component" value="Unassembled WGS sequence"/>
</dbReference>
<reference evidence="2" key="1">
    <citation type="submission" date="2023-06" db="EMBL/GenBank/DDBJ databases">
        <title>Draft genome of Marssonina rosae.</title>
        <authorList>
            <person name="Cheng Q."/>
        </authorList>
    </citation>
    <scope>NUCLEOTIDE SEQUENCE</scope>
    <source>
        <strain evidence="2">R4</strain>
    </source>
</reference>
<gene>
    <name evidence="2" type="ORF">QTJ16_002684</name>
</gene>
<evidence type="ECO:0000313" key="2">
    <source>
        <dbReference type="EMBL" id="KAK2628038.1"/>
    </source>
</evidence>
<protein>
    <submittedName>
        <fullName evidence="2">Uncharacterized protein</fullName>
    </submittedName>
</protein>
<comment type="caution">
    <text evidence="2">The sequence shown here is derived from an EMBL/GenBank/DDBJ whole genome shotgun (WGS) entry which is preliminary data.</text>
</comment>
<proteinExistence type="predicted"/>
<sequence length="254" mass="28319">MDNKTPLLPLFQKDEAAPPSYADTISSLQPTVSSPTSQYYSSQIQSQLATLATLISSIQTQKNLLSHAQDEKILGLLTHHIQAYLSDFANTGLTKGRLILVPAQGIQDPTAIPTDYDFSEPSEYYRVVKISSEESGGQESWYWHDEDMAKRLARYLRPARDARTKEQAQLQGQPQPQTKGWGLFGRKKTAERSPLAEGRKDTKSQSLGGASDDRVVADVKAEETVFRHENEYGMYEAERGWGIVVTLRLVLANS</sequence>
<keyword evidence="3" id="KW-1185">Reference proteome</keyword>
<accession>A0AAD9WF92</accession>